<organism evidence="3 4">
    <name type="scientific">Portunus trituberculatus</name>
    <name type="common">Swimming crab</name>
    <name type="synonym">Neptunus trituberculatus</name>
    <dbReference type="NCBI Taxonomy" id="210409"/>
    <lineage>
        <taxon>Eukaryota</taxon>
        <taxon>Metazoa</taxon>
        <taxon>Ecdysozoa</taxon>
        <taxon>Arthropoda</taxon>
        <taxon>Crustacea</taxon>
        <taxon>Multicrustacea</taxon>
        <taxon>Malacostraca</taxon>
        <taxon>Eumalacostraca</taxon>
        <taxon>Eucarida</taxon>
        <taxon>Decapoda</taxon>
        <taxon>Pleocyemata</taxon>
        <taxon>Brachyura</taxon>
        <taxon>Eubrachyura</taxon>
        <taxon>Portunoidea</taxon>
        <taxon>Portunidae</taxon>
        <taxon>Portuninae</taxon>
        <taxon>Portunus</taxon>
    </lineage>
</organism>
<keyword evidence="1" id="KW-0812">Transmembrane</keyword>
<reference evidence="3 4" key="1">
    <citation type="submission" date="2019-05" db="EMBL/GenBank/DDBJ databases">
        <title>Another draft genome of Portunus trituberculatus and its Hox gene families provides insights of decapod evolution.</title>
        <authorList>
            <person name="Jeong J.-H."/>
            <person name="Song I."/>
            <person name="Kim S."/>
            <person name="Choi T."/>
            <person name="Kim D."/>
            <person name="Ryu S."/>
            <person name="Kim W."/>
        </authorList>
    </citation>
    <scope>NUCLEOTIDE SEQUENCE [LARGE SCALE GENOMIC DNA]</scope>
    <source>
        <tissue evidence="3">Muscle</tissue>
    </source>
</reference>
<keyword evidence="4" id="KW-1185">Reference proteome</keyword>
<keyword evidence="2" id="KW-0732">Signal</keyword>
<keyword evidence="1" id="KW-1133">Transmembrane helix</keyword>
<accession>A0A5B7E1T2</accession>
<dbReference type="AlphaFoldDB" id="A0A5B7E1T2"/>
<keyword evidence="1" id="KW-0472">Membrane</keyword>
<gene>
    <name evidence="3" type="ORF">E2C01_020475</name>
</gene>
<sequence length="156" mass="16722">MLALLHNLILAPAVPEGVRPSPPLLCLAGFLSAAEDLRSFEISAARVFVEFPSPSTKLAVSGELGIVRHSLFVSLRAHGRDGRFPPPSSSCGLCNSTAAATRVCSFSQCSVLPSVEQRRRRRQEELKCFLIGCQLVIYTTHTALYAVSLLLGSGPS</sequence>
<feature type="signal peptide" evidence="2">
    <location>
        <begin position="1"/>
        <end position="20"/>
    </location>
</feature>
<protein>
    <submittedName>
        <fullName evidence="3">Uncharacterized protein</fullName>
    </submittedName>
</protein>
<feature type="transmembrane region" description="Helical" evidence="1">
    <location>
        <begin position="128"/>
        <end position="151"/>
    </location>
</feature>
<dbReference type="Proteomes" id="UP000324222">
    <property type="component" value="Unassembled WGS sequence"/>
</dbReference>
<dbReference type="EMBL" id="VSRR010001722">
    <property type="protein sequence ID" value="MPC27307.1"/>
    <property type="molecule type" value="Genomic_DNA"/>
</dbReference>
<evidence type="ECO:0000256" key="2">
    <source>
        <dbReference type="SAM" id="SignalP"/>
    </source>
</evidence>
<proteinExistence type="predicted"/>
<evidence type="ECO:0000256" key="1">
    <source>
        <dbReference type="SAM" id="Phobius"/>
    </source>
</evidence>
<feature type="chain" id="PRO_5022885188" evidence="2">
    <location>
        <begin position="21"/>
        <end position="156"/>
    </location>
</feature>
<comment type="caution">
    <text evidence="3">The sequence shown here is derived from an EMBL/GenBank/DDBJ whole genome shotgun (WGS) entry which is preliminary data.</text>
</comment>
<evidence type="ECO:0000313" key="4">
    <source>
        <dbReference type="Proteomes" id="UP000324222"/>
    </source>
</evidence>
<evidence type="ECO:0000313" key="3">
    <source>
        <dbReference type="EMBL" id="MPC27307.1"/>
    </source>
</evidence>
<name>A0A5B7E1T2_PORTR</name>